<dbReference type="InterPro" id="IPR011989">
    <property type="entry name" value="ARM-like"/>
</dbReference>
<dbReference type="GO" id="GO:0034497">
    <property type="term" value="P:protein localization to phagophore assembly site"/>
    <property type="evidence" value="ECO:0007669"/>
    <property type="project" value="TreeGrafter"/>
</dbReference>
<dbReference type="GO" id="GO:1990316">
    <property type="term" value="C:Atg1/ULK1 kinase complex"/>
    <property type="evidence" value="ECO:0007669"/>
    <property type="project" value="InterPro"/>
</dbReference>
<dbReference type="GO" id="GO:0000423">
    <property type="term" value="P:mitophagy"/>
    <property type="evidence" value="ECO:0007669"/>
    <property type="project" value="TreeGrafter"/>
</dbReference>
<evidence type="ECO:0000256" key="1">
    <source>
        <dbReference type="ARBA" id="ARBA00023006"/>
    </source>
</evidence>
<dbReference type="PANTHER" id="PTHR13430">
    <property type="match status" value="1"/>
</dbReference>
<organism evidence="5">
    <name type="scientific">Beta vulgaris</name>
    <name type="common">Sugar beet</name>
    <dbReference type="NCBI Taxonomy" id="161934"/>
    <lineage>
        <taxon>Eukaryota</taxon>
        <taxon>Viridiplantae</taxon>
        <taxon>Streptophyta</taxon>
        <taxon>Embryophyta</taxon>
        <taxon>Tracheophyta</taxon>
        <taxon>Spermatophyta</taxon>
        <taxon>Magnoliopsida</taxon>
        <taxon>eudicotyledons</taxon>
        <taxon>Gunneridae</taxon>
        <taxon>Pentapetalae</taxon>
        <taxon>Caryophyllales</taxon>
        <taxon>Chenopodiaceae</taxon>
        <taxon>Betoideae</taxon>
        <taxon>Beta</taxon>
    </lineage>
</organism>
<evidence type="ECO:0000256" key="2">
    <source>
        <dbReference type="SAM" id="MobiDB-lite"/>
    </source>
</evidence>
<dbReference type="ExpressionAtlas" id="K4Q1E9">
    <property type="expression patterns" value="baseline and differential"/>
</dbReference>
<feature type="domain" description="Autophagy-related protein 13 N-terminal" evidence="3">
    <location>
        <begin position="139"/>
        <end position="348"/>
    </location>
</feature>
<evidence type="ECO:0000259" key="3">
    <source>
        <dbReference type="Pfam" id="PF10033"/>
    </source>
</evidence>
<reference evidence="5" key="1">
    <citation type="journal article" date="2012" name="Genetics">
        <title>Unusual and typical features of a novel restorer-of-fertility gene of sugar beet (Beta vulgaris L.).</title>
        <authorList>
            <person name="Matsuhira H."/>
            <person name="Kagami H."/>
            <person name="Kurata M."/>
            <person name="Kitazaki K."/>
            <person name="Matsunaga M."/>
            <person name="Hamaguchi Y."/>
            <person name="Hagihara E."/>
            <person name="Ueda M."/>
            <person name="Harada M."/>
            <person name="Muramatsu A."/>
            <person name="Yui-Kurino R."/>
            <person name="Taguchi K."/>
            <person name="Tamagake H."/>
            <person name="Mikami T."/>
            <person name="Kubo T."/>
        </authorList>
    </citation>
    <scope>NUCLEOTIDE SEQUENCE</scope>
</reference>
<dbReference type="PANTHER" id="PTHR13430:SF4">
    <property type="entry name" value="AUTOPHAGY-RELATED PROTEIN 13"/>
    <property type="match status" value="1"/>
</dbReference>
<dbReference type="AlphaFoldDB" id="K4Q1E9"/>
<dbReference type="InterPro" id="IPR040182">
    <property type="entry name" value="ATG13"/>
</dbReference>
<dbReference type="InterPro" id="IPR036570">
    <property type="entry name" value="HORMA_dom_sf"/>
</dbReference>
<protein>
    <submittedName>
        <fullName evidence="5">Uncharacterized protein</fullName>
    </submittedName>
</protein>
<dbReference type="InterPro" id="IPR018731">
    <property type="entry name" value="Atg13_N"/>
</dbReference>
<dbReference type="GO" id="GO:0005829">
    <property type="term" value="C:cytosol"/>
    <property type="evidence" value="ECO:0007669"/>
    <property type="project" value="TreeGrafter"/>
</dbReference>
<name>K4Q1E9_BETVU</name>
<dbReference type="SUPFAM" id="SSF48371">
    <property type="entry name" value="ARM repeat"/>
    <property type="match status" value="1"/>
</dbReference>
<dbReference type="GO" id="GO:0034727">
    <property type="term" value="P:piecemeal microautophagy of the nucleus"/>
    <property type="evidence" value="ECO:0007669"/>
    <property type="project" value="TreeGrafter"/>
</dbReference>
<dbReference type="Gene3D" id="3.30.900.10">
    <property type="entry name" value="HORMA domain"/>
    <property type="match status" value="1"/>
</dbReference>
<dbReference type="InterPro" id="IPR016024">
    <property type="entry name" value="ARM-type_fold"/>
</dbReference>
<dbReference type="GO" id="GO:0000407">
    <property type="term" value="C:phagophore assembly site"/>
    <property type="evidence" value="ECO:0007669"/>
    <property type="project" value="TreeGrafter"/>
</dbReference>
<evidence type="ECO:0000259" key="4">
    <source>
        <dbReference type="Pfam" id="PF25780"/>
    </source>
</evidence>
<feature type="compositionally biased region" description="Low complexity" evidence="2">
    <location>
        <begin position="524"/>
        <end position="539"/>
    </location>
</feature>
<dbReference type="InterPro" id="IPR057672">
    <property type="entry name" value="TPR_IPO4/5"/>
</dbReference>
<evidence type="ECO:0000313" key="5">
    <source>
        <dbReference type="EMBL" id="BAM64847.1"/>
    </source>
</evidence>
<feature type="compositionally biased region" description="Polar residues" evidence="2">
    <location>
        <begin position="437"/>
        <end position="450"/>
    </location>
</feature>
<proteinExistence type="predicted"/>
<dbReference type="Gene3D" id="1.25.10.10">
    <property type="entry name" value="Leucine-rich Repeat Variant"/>
    <property type="match status" value="1"/>
</dbReference>
<sequence length="891" mass="99910">MCDTISELASGILPDNGWPRPELLPFMFQCVSSHSSKLQESAFFIFAQLSQFICDTLVPYIKELHQVLFNCLTNSPSFDIRIVALNAVINFIQCLETSADRDRFQDLLSAMMKTLTEIKLCDDFTVSSSSEYGRFEQIIAQFLLKALHIILESRIPSLKPQDHSGDLLSNSKAKKTDKWFNLALGDRPAALEKLQFWHRNLMDPMVIDVIVIRRGLDDSSGNDLYYEQIFEGGAVETVIERWVVQYENHKMMPVQTSDISLLYKKMYQKSIILFRSLCSMMRHLPAYKIFRQLSSLSRPSDIDIIYKVSSFSNPFSREDEQMMKQYTFNPVEAVNGRLCVSVTYRSNLSEFSIKSSTAFPPVIIADYVGSPALDPMRAFPSVEKVSHSISFSLSGSRNPCSTSSQRPHSWSSGINFAAAHMQNYPLSRSPPAHRSSLVPNDNPSLPTYLQGQRVENYRMLGGRQKINSYDESISPPFSPSSSPSPPAYLPKHNSSQSRLRPESAPVTIPHPMLNRSPRYLSPNLSDPSRQSLPPLSPRSTKPEPSPHGSPSPSGNRLSRKLDASRSGELYSGMTNLSFGSKVSRDTKEESGRFSGLLSSSSSPHKAFSRSSSRLSFQDELGVFDFSCPFDVDDVDTSDSQARYLGPPSPSTARKQQYNPYGLRLRKAIWLSDPLLDLVDRYCEYHEHGNCYQYHHISLIDETDDQGSRSERYTASAFSLQFLERVVALKWSFHCAVTKLEGDSCMPQVGPASLLNKDNNSFDYVISPSDAYISSICNSLEAKKGSEFNSALSLGRKSQDAAVGALVHMLRTAPPLRQDSSCYSSRSQSVTQQEGNFGTASGFFMTRRASDALEELKSYREMKELLLSKSGNRVVNREDVQARPLDIKGRKL</sequence>
<dbReference type="EMBL" id="AB646135">
    <property type="protein sequence ID" value="BAM64847.1"/>
    <property type="molecule type" value="Genomic_DNA"/>
</dbReference>
<dbReference type="Pfam" id="PF10033">
    <property type="entry name" value="ATG13"/>
    <property type="match status" value="1"/>
</dbReference>
<feature type="region of interest" description="Disordered" evidence="2">
    <location>
        <begin position="467"/>
        <end position="583"/>
    </location>
</feature>
<feature type="domain" description="IPO4/5-like TPR repeats" evidence="4">
    <location>
        <begin position="1"/>
        <end position="118"/>
    </location>
</feature>
<feature type="region of interest" description="Disordered" evidence="2">
    <location>
        <begin position="425"/>
        <end position="452"/>
    </location>
</feature>
<keyword evidence="1" id="KW-0072">Autophagy</keyword>
<feature type="compositionally biased region" description="Pro residues" evidence="2">
    <location>
        <begin position="476"/>
        <end position="488"/>
    </location>
</feature>
<dbReference type="Pfam" id="PF25780">
    <property type="entry name" value="TPR_IPO5"/>
    <property type="match status" value="1"/>
</dbReference>
<accession>K4Q1E9</accession>